<dbReference type="PANTHER" id="PTHR38166">
    <property type="entry name" value="C2H2-TYPE DOMAIN-CONTAINING PROTEIN-RELATED"/>
    <property type="match status" value="1"/>
</dbReference>
<reference evidence="2 3" key="1">
    <citation type="submission" date="2020-05" db="EMBL/GenBank/DDBJ databases">
        <title>Identification and distribution of gene clusters putatively required for synthesis of sphingolipid metabolism inhibitors in phylogenetically diverse species of the filamentous fungus Fusarium.</title>
        <authorList>
            <person name="Kim H.-S."/>
            <person name="Busman M."/>
            <person name="Brown D.W."/>
            <person name="Divon H."/>
            <person name="Uhlig S."/>
            <person name="Proctor R.H."/>
        </authorList>
    </citation>
    <scope>NUCLEOTIDE SEQUENCE [LARGE SCALE GENOMIC DNA]</scope>
    <source>
        <strain evidence="2 3">NRRL 53147</strain>
    </source>
</reference>
<feature type="compositionally biased region" description="Basic and acidic residues" evidence="1">
    <location>
        <begin position="1"/>
        <end position="15"/>
    </location>
</feature>
<proteinExistence type="predicted"/>
<feature type="region of interest" description="Disordered" evidence="1">
    <location>
        <begin position="102"/>
        <end position="125"/>
    </location>
</feature>
<keyword evidence="3" id="KW-1185">Reference proteome</keyword>
<accession>A0A8H5MML9</accession>
<dbReference type="EMBL" id="JAAOAM010000338">
    <property type="protein sequence ID" value="KAF5533275.1"/>
    <property type="molecule type" value="Genomic_DNA"/>
</dbReference>
<name>A0A8H5MML9_9HYPO</name>
<dbReference type="Proteomes" id="UP000522262">
    <property type="component" value="Unassembled WGS sequence"/>
</dbReference>
<organism evidence="2 3">
    <name type="scientific">Fusarium mexicanum</name>
    <dbReference type="NCBI Taxonomy" id="751941"/>
    <lineage>
        <taxon>Eukaryota</taxon>
        <taxon>Fungi</taxon>
        <taxon>Dikarya</taxon>
        <taxon>Ascomycota</taxon>
        <taxon>Pezizomycotina</taxon>
        <taxon>Sordariomycetes</taxon>
        <taxon>Hypocreomycetidae</taxon>
        <taxon>Hypocreales</taxon>
        <taxon>Nectriaceae</taxon>
        <taxon>Fusarium</taxon>
        <taxon>Fusarium fujikuroi species complex</taxon>
    </lineage>
</organism>
<feature type="region of interest" description="Disordered" evidence="1">
    <location>
        <begin position="1"/>
        <end position="63"/>
    </location>
</feature>
<evidence type="ECO:0000313" key="2">
    <source>
        <dbReference type="EMBL" id="KAF5533275.1"/>
    </source>
</evidence>
<comment type="caution">
    <text evidence="2">The sequence shown here is derived from an EMBL/GenBank/DDBJ whole genome shotgun (WGS) entry which is preliminary data.</text>
</comment>
<dbReference type="PANTHER" id="PTHR38166:SF1">
    <property type="entry name" value="C2H2-TYPE DOMAIN-CONTAINING PROTEIN"/>
    <property type="match status" value="1"/>
</dbReference>
<dbReference type="AlphaFoldDB" id="A0A8H5MML9"/>
<evidence type="ECO:0000313" key="3">
    <source>
        <dbReference type="Proteomes" id="UP000522262"/>
    </source>
</evidence>
<gene>
    <name evidence="2" type="ORF">FMEXI_11879</name>
</gene>
<protein>
    <submittedName>
        <fullName evidence="2">Uncharacterized protein</fullName>
    </submittedName>
</protein>
<feature type="compositionally biased region" description="Basic residues" evidence="1">
    <location>
        <begin position="34"/>
        <end position="43"/>
    </location>
</feature>
<evidence type="ECO:0000256" key="1">
    <source>
        <dbReference type="SAM" id="MobiDB-lite"/>
    </source>
</evidence>
<sequence length="386" mass="43016">MKKEIKQTSRFERSQRTQTTASVTKRPAQNRIAPPKKTRKTKSHTGTDERDSDWNDCSGSGEVDTKKGETFACPFYRKDPVRFLECINLRLVTIAIVKQHLRRRHGVGSPSPAGRKGPHSLDADEDKVQEEVKIGSLDTIPPRILDDLKTRSDRRISATSQWQQIWTLLFGESNIRPNPLLNGLVKEFTGMIRDIWSKEGSQIVSNYLHTRGISLDSSQLLSLLPELLDKFEGRFENNPLEYHPEEQYSGIKGPMLESAIGEIGGSQKSAAAASQYSNHDLDPSNLVHNTGSTSTVCDSPKAISGVQVSHDFASVGAAFELQANGSECFTTDYSIYPEQLHYMEFLSPVDGQWGVFKEGPLSQVAGSQISPDCLGMPDDYYYNFPE</sequence>